<sequence length="581" mass="59445">MTTTAQTSSDRTTRGVPAHERATASALGAGGGKEVDTYDWDTSFAIRFGDANAAITQGWSNVQDDAKKVSASSDGYGLTATLGPWQLALGGDGRNVWMNLPVIDGSLQQPAGGPVGLAGATFEVEINLQYVPNPAAEANHQLTVDPGGTATSVRAVTGVDLSPIVEGIVKELANLWLGANLAAFNHVFHDLDLSQNIDTDETWAFITPTAVSYAVTDGGTMDTSVFGVLTMTGGRPAPETHQVSPNAIPDGSNSGFNISGPIFTDKMLLTGAALQFEQPSSVTSKEQGSPERQKAFDDWVAASFSITNDGMTVTNSAAMTLGSFVDDGGHTRALKIPATDFKLSVDYSFVEVQFVDLAYSFSPGIDVHINYTQHFTAGLADGKDAQGNAVKVFTLENLDRDCTVSVTKSREVQITQILTGIGIGIAGAVLGGMAGEAVGALIKGAGQAAADGAAIAAEGASMTIADGSGEVSAQATTLAADGAATAGAEAAGATGASMSGFLARVAPKLVGAMIGAGIGGTLAAIPDFVVLAAGDDFDKLPSFTTFAERCIQAHNWPGQSGYSLKTASLASAFQLGGDLTW</sequence>
<feature type="domain" description="Protein OrfX2/OrfX3/P47" evidence="4">
    <location>
        <begin position="37"/>
        <end position="450"/>
    </location>
</feature>
<protein>
    <submittedName>
        <fullName evidence="6">TULIP family P47-like protein</fullName>
    </submittedName>
</protein>
<dbReference type="Pfam" id="PF06597">
    <property type="entry name" value="Clostridium_P47"/>
    <property type="match status" value="1"/>
</dbReference>
<evidence type="ECO:0000313" key="5">
    <source>
        <dbReference type="EMBL" id="MCA5894859.1"/>
    </source>
</evidence>
<feature type="compositionally biased region" description="Low complexity" evidence="3">
    <location>
        <begin position="1"/>
        <end position="10"/>
    </location>
</feature>
<evidence type="ECO:0000259" key="4">
    <source>
        <dbReference type="Pfam" id="PF06597"/>
    </source>
</evidence>
<evidence type="ECO:0000256" key="2">
    <source>
        <dbReference type="ARBA" id="ARBA00035010"/>
    </source>
</evidence>
<evidence type="ECO:0000313" key="7">
    <source>
        <dbReference type="Proteomes" id="UP001319870"/>
    </source>
</evidence>
<feature type="compositionally biased region" description="Basic and acidic residues" evidence="3">
    <location>
        <begin position="11"/>
        <end position="22"/>
    </location>
</feature>
<dbReference type="EMBL" id="JAIXCQ010000013">
    <property type="protein sequence ID" value="MCA5894859.1"/>
    <property type="molecule type" value="Genomic_DNA"/>
</dbReference>
<gene>
    <name evidence="5" type="ORF">LEP48_16100</name>
    <name evidence="6" type="ORF">LEP48_18050</name>
</gene>
<evidence type="ECO:0000256" key="1">
    <source>
        <dbReference type="ARBA" id="ARBA00023026"/>
    </source>
</evidence>
<evidence type="ECO:0000313" key="6">
    <source>
        <dbReference type="EMBL" id="MCA5895235.1"/>
    </source>
</evidence>
<reference evidence="6 7" key="1">
    <citation type="submission" date="2021-09" db="EMBL/GenBank/DDBJ databases">
        <title>Isoptericola luteus sp. nov., a novel bacterium isolated from Harbin, the capital city of Heilongjiang province.</title>
        <authorList>
            <person name="Li J."/>
        </authorList>
    </citation>
    <scope>NUCLEOTIDE SEQUENCE [LARGE SCALE GENOMIC DNA]</scope>
    <source>
        <strain evidence="6 7">NEAU-Y5</strain>
    </source>
</reference>
<organism evidence="6 7">
    <name type="scientific">Isoptericola luteus</name>
    <dbReference type="NCBI Taxonomy" id="2879484"/>
    <lineage>
        <taxon>Bacteria</taxon>
        <taxon>Bacillati</taxon>
        <taxon>Actinomycetota</taxon>
        <taxon>Actinomycetes</taxon>
        <taxon>Micrococcales</taxon>
        <taxon>Promicromonosporaceae</taxon>
        <taxon>Isoptericola</taxon>
    </lineage>
</organism>
<accession>A0ABS7ZN96</accession>
<dbReference type="EMBL" id="JAIXCQ010000020">
    <property type="protein sequence ID" value="MCA5895235.1"/>
    <property type="molecule type" value="Genomic_DNA"/>
</dbReference>
<proteinExistence type="inferred from homology"/>
<dbReference type="RefSeq" id="WP_225566590.1">
    <property type="nucleotide sequence ID" value="NZ_JAIXCQ010000013.1"/>
</dbReference>
<evidence type="ECO:0000256" key="3">
    <source>
        <dbReference type="SAM" id="MobiDB-lite"/>
    </source>
</evidence>
<comment type="caution">
    <text evidence="6">The sequence shown here is derived from an EMBL/GenBank/DDBJ whole genome shotgun (WGS) entry which is preliminary data.</text>
</comment>
<name>A0ABS7ZN96_9MICO</name>
<comment type="similarity">
    <text evidence="2">Belongs to the TULIP P47 family.</text>
</comment>
<dbReference type="InterPro" id="IPR010567">
    <property type="entry name" value="OrfX2/OrfX3/P47"/>
</dbReference>
<keyword evidence="1" id="KW-0843">Virulence</keyword>
<feature type="region of interest" description="Disordered" evidence="3">
    <location>
        <begin position="1"/>
        <end position="30"/>
    </location>
</feature>
<dbReference type="Proteomes" id="UP001319870">
    <property type="component" value="Unassembled WGS sequence"/>
</dbReference>
<keyword evidence="7" id="KW-1185">Reference proteome</keyword>